<reference evidence="1" key="1">
    <citation type="submission" date="2018-02" db="EMBL/GenBank/DDBJ databases">
        <title>Rhizophora mucronata_Transcriptome.</title>
        <authorList>
            <person name="Meera S.P."/>
            <person name="Sreeshan A."/>
            <person name="Augustine A."/>
        </authorList>
    </citation>
    <scope>NUCLEOTIDE SEQUENCE</scope>
    <source>
        <tissue evidence="1">Leaf</tissue>
    </source>
</reference>
<dbReference type="AlphaFoldDB" id="A0A2P2NWB4"/>
<organism evidence="1">
    <name type="scientific">Rhizophora mucronata</name>
    <name type="common">Asiatic mangrove</name>
    <dbReference type="NCBI Taxonomy" id="61149"/>
    <lineage>
        <taxon>Eukaryota</taxon>
        <taxon>Viridiplantae</taxon>
        <taxon>Streptophyta</taxon>
        <taxon>Embryophyta</taxon>
        <taxon>Tracheophyta</taxon>
        <taxon>Spermatophyta</taxon>
        <taxon>Magnoliopsida</taxon>
        <taxon>eudicotyledons</taxon>
        <taxon>Gunneridae</taxon>
        <taxon>Pentapetalae</taxon>
        <taxon>rosids</taxon>
        <taxon>fabids</taxon>
        <taxon>Malpighiales</taxon>
        <taxon>Rhizophoraceae</taxon>
        <taxon>Rhizophora</taxon>
    </lineage>
</organism>
<evidence type="ECO:0000313" key="1">
    <source>
        <dbReference type="EMBL" id="MBX46709.1"/>
    </source>
</evidence>
<protein>
    <submittedName>
        <fullName evidence="1">Uncharacterized protein</fullName>
    </submittedName>
</protein>
<proteinExistence type="predicted"/>
<name>A0A2P2NWB4_RHIMU</name>
<dbReference type="EMBL" id="GGEC01066225">
    <property type="protein sequence ID" value="MBX46709.1"/>
    <property type="molecule type" value="Transcribed_RNA"/>
</dbReference>
<accession>A0A2P2NWB4</accession>
<sequence>MFSILLLAWHEDCIFRQDLEGEL</sequence>